<organism evidence="14 15">
    <name type="scientific">Paenibacillus thalictri</name>
    <dbReference type="NCBI Taxonomy" id="2527873"/>
    <lineage>
        <taxon>Bacteria</taxon>
        <taxon>Bacillati</taxon>
        <taxon>Bacillota</taxon>
        <taxon>Bacilli</taxon>
        <taxon>Bacillales</taxon>
        <taxon>Paenibacillaceae</taxon>
        <taxon>Paenibacillus</taxon>
    </lineage>
</organism>
<dbReference type="Pfam" id="PF00672">
    <property type="entry name" value="HAMP"/>
    <property type="match status" value="1"/>
</dbReference>
<evidence type="ECO:0000256" key="7">
    <source>
        <dbReference type="ARBA" id="ARBA00022777"/>
    </source>
</evidence>
<keyword evidence="7 14" id="KW-0418">Kinase</keyword>
<keyword evidence="10" id="KW-0902">Two-component regulatory system</keyword>
<feature type="domain" description="HAMP" evidence="13">
    <location>
        <begin position="309"/>
        <end position="361"/>
    </location>
</feature>
<dbReference type="GO" id="GO:0005886">
    <property type="term" value="C:plasma membrane"/>
    <property type="evidence" value="ECO:0007669"/>
    <property type="project" value="UniProtKB-SubCell"/>
</dbReference>
<dbReference type="InterPro" id="IPR036890">
    <property type="entry name" value="HATPase_C_sf"/>
</dbReference>
<dbReference type="InterPro" id="IPR003594">
    <property type="entry name" value="HATPase_dom"/>
</dbReference>
<dbReference type="InterPro" id="IPR033479">
    <property type="entry name" value="dCache_1"/>
</dbReference>
<dbReference type="Gene3D" id="3.30.565.10">
    <property type="entry name" value="Histidine kinase-like ATPase, C-terminal domain"/>
    <property type="match status" value="1"/>
</dbReference>
<evidence type="ECO:0000313" key="14">
    <source>
        <dbReference type="EMBL" id="TBL79598.1"/>
    </source>
</evidence>
<comment type="subcellular location">
    <subcellularLocation>
        <location evidence="1">Cell membrane</location>
        <topology evidence="1">Multi-pass membrane protein</topology>
    </subcellularLocation>
</comment>
<keyword evidence="2" id="KW-1003">Cell membrane</keyword>
<evidence type="ECO:0000256" key="3">
    <source>
        <dbReference type="ARBA" id="ARBA00022553"/>
    </source>
</evidence>
<keyword evidence="11 12" id="KW-0472">Membrane</keyword>
<dbReference type="CDD" id="cd06225">
    <property type="entry name" value="HAMP"/>
    <property type="match status" value="1"/>
</dbReference>
<protein>
    <submittedName>
        <fullName evidence="14">Sensor histidine kinase</fullName>
    </submittedName>
</protein>
<dbReference type="SMART" id="SM00304">
    <property type="entry name" value="HAMP"/>
    <property type="match status" value="1"/>
</dbReference>
<evidence type="ECO:0000256" key="2">
    <source>
        <dbReference type="ARBA" id="ARBA00022475"/>
    </source>
</evidence>
<dbReference type="SMART" id="SM00387">
    <property type="entry name" value="HATPase_c"/>
    <property type="match status" value="1"/>
</dbReference>
<keyword evidence="5 12" id="KW-0812">Transmembrane</keyword>
<dbReference type="Pfam" id="PF02518">
    <property type="entry name" value="HATPase_c"/>
    <property type="match status" value="1"/>
</dbReference>
<evidence type="ECO:0000256" key="6">
    <source>
        <dbReference type="ARBA" id="ARBA00022741"/>
    </source>
</evidence>
<dbReference type="OrthoDB" id="9776552at2"/>
<feature type="transmembrane region" description="Helical" evidence="12">
    <location>
        <begin position="288"/>
        <end position="309"/>
    </location>
</feature>
<keyword evidence="9 12" id="KW-1133">Transmembrane helix</keyword>
<keyword evidence="8" id="KW-0067">ATP-binding</keyword>
<evidence type="ECO:0000256" key="1">
    <source>
        <dbReference type="ARBA" id="ARBA00004651"/>
    </source>
</evidence>
<dbReference type="GO" id="GO:0000155">
    <property type="term" value="F:phosphorelay sensor kinase activity"/>
    <property type="evidence" value="ECO:0007669"/>
    <property type="project" value="InterPro"/>
</dbReference>
<keyword evidence="6" id="KW-0547">Nucleotide-binding</keyword>
<dbReference type="SUPFAM" id="SSF158472">
    <property type="entry name" value="HAMP domain-like"/>
    <property type="match status" value="1"/>
</dbReference>
<keyword evidence="4" id="KW-0808">Transferase</keyword>
<evidence type="ECO:0000256" key="9">
    <source>
        <dbReference type="ARBA" id="ARBA00022989"/>
    </source>
</evidence>
<dbReference type="AlphaFoldDB" id="A0A4Q9DVF3"/>
<reference evidence="14 15" key="1">
    <citation type="submission" date="2019-02" db="EMBL/GenBank/DDBJ databases">
        <title>Paenibacillus sp. nov., isolated from surface-sterilized tissue of Thalictrum simplex L.</title>
        <authorList>
            <person name="Tuo L."/>
        </authorList>
    </citation>
    <scope>NUCLEOTIDE SEQUENCE [LARGE SCALE GENOMIC DNA]</scope>
    <source>
        <strain evidence="14 15">N2SHLJ1</strain>
    </source>
</reference>
<keyword evidence="15" id="KW-1185">Reference proteome</keyword>
<dbReference type="PANTHER" id="PTHR34220:SF11">
    <property type="entry name" value="SENSOR PROTEIN KINASE HPTS"/>
    <property type="match status" value="1"/>
</dbReference>
<dbReference type="InterPro" id="IPR003660">
    <property type="entry name" value="HAMP_dom"/>
</dbReference>
<evidence type="ECO:0000256" key="4">
    <source>
        <dbReference type="ARBA" id="ARBA00022679"/>
    </source>
</evidence>
<dbReference type="Pfam" id="PF06580">
    <property type="entry name" value="His_kinase"/>
    <property type="match status" value="1"/>
</dbReference>
<evidence type="ECO:0000256" key="12">
    <source>
        <dbReference type="SAM" id="Phobius"/>
    </source>
</evidence>
<dbReference type="PANTHER" id="PTHR34220">
    <property type="entry name" value="SENSOR HISTIDINE KINASE YPDA"/>
    <property type="match status" value="1"/>
</dbReference>
<evidence type="ECO:0000313" key="15">
    <source>
        <dbReference type="Proteomes" id="UP000293142"/>
    </source>
</evidence>
<name>A0A4Q9DVF3_9BACL</name>
<evidence type="ECO:0000256" key="11">
    <source>
        <dbReference type="ARBA" id="ARBA00023136"/>
    </source>
</evidence>
<evidence type="ECO:0000256" key="8">
    <source>
        <dbReference type="ARBA" id="ARBA00022840"/>
    </source>
</evidence>
<dbReference type="Gene3D" id="3.30.450.20">
    <property type="entry name" value="PAS domain"/>
    <property type="match status" value="2"/>
</dbReference>
<evidence type="ECO:0000256" key="5">
    <source>
        <dbReference type="ARBA" id="ARBA00022692"/>
    </source>
</evidence>
<dbReference type="GO" id="GO:0005524">
    <property type="term" value="F:ATP binding"/>
    <property type="evidence" value="ECO:0007669"/>
    <property type="project" value="UniProtKB-KW"/>
</dbReference>
<gene>
    <name evidence="14" type="ORF">EYB31_11660</name>
</gene>
<evidence type="ECO:0000259" key="13">
    <source>
        <dbReference type="PROSITE" id="PS50885"/>
    </source>
</evidence>
<dbReference type="InterPro" id="IPR010559">
    <property type="entry name" value="Sig_transdc_His_kin_internal"/>
</dbReference>
<dbReference type="Gene3D" id="6.10.340.10">
    <property type="match status" value="1"/>
</dbReference>
<keyword evidence="3" id="KW-0597">Phosphoprotein</keyword>
<dbReference type="PROSITE" id="PS50885">
    <property type="entry name" value="HAMP"/>
    <property type="match status" value="1"/>
</dbReference>
<dbReference type="EMBL" id="SIRE01000007">
    <property type="protein sequence ID" value="TBL79598.1"/>
    <property type="molecule type" value="Genomic_DNA"/>
</dbReference>
<sequence>MIIFLLLIAFPLTIQGMITYYDFSSSLERRTADYTVQIADQVNRNLDRTLMELQRLSLMPLYDQQVLAILRQYSRPELRQQRPTLEEMEKMSLFISGAAYNRPEVKGIQFITGSGYIFSNVDPNLISFYIDPQKESWYPRVKEADGAFVVIPTHAPSYYFTARQSYFSVARLIREPNTNNVLGIMKIDLKLDVFIQILANLKFEDQGSFMVVNGSNELFFEENKNSFADSGELVRSGRFPNETRSDTIDIKGKKVLAVVDYSAYSGLKVISLIPIETLLKETIRLRNFTMGLAAVCLITGGLLAIYFSYRITRPLLKLKQKMFRVEQGHFNESVPVLSYDEIGQLGKGFNRMVEEINRLVNEVYVIGLREKEAELAALQSQINPHFIYNTLESINMMAVRGRNAEASEMVTALGKLLRYTVDKYDRYVLLEEELNATASYVKILQVRYGERLEVIFDIEEGLQRAMVPKLVFQPLVENAIYHGIGDREAGGTVWISAVRFEDDLLLSVRDNGRGLSEQELERIRQSLAAPAYPSSERGDRPRHGLALRNISQRIVLMYGPTYELHIDGSLGEGTAVTLTIPVSMEENHVQAVDC</sequence>
<dbReference type="Proteomes" id="UP000293142">
    <property type="component" value="Unassembled WGS sequence"/>
</dbReference>
<dbReference type="Pfam" id="PF02743">
    <property type="entry name" value="dCache_1"/>
    <property type="match status" value="1"/>
</dbReference>
<dbReference type="InterPro" id="IPR050640">
    <property type="entry name" value="Bact_2-comp_sensor_kinase"/>
</dbReference>
<proteinExistence type="predicted"/>
<dbReference type="SUPFAM" id="SSF55874">
    <property type="entry name" value="ATPase domain of HSP90 chaperone/DNA topoisomerase II/histidine kinase"/>
    <property type="match status" value="1"/>
</dbReference>
<comment type="caution">
    <text evidence="14">The sequence shown here is derived from an EMBL/GenBank/DDBJ whole genome shotgun (WGS) entry which is preliminary data.</text>
</comment>
<accession>A0A4Q9DVF3</accession>
<evidence type="ECO:0000256" key="10">
    <source>
        <dbReference type="ARBA" id="ARBA00023012"/>
    </source>
</evidence>